<dbReference type="InterPro" id="IPR036852">
    <property type="entry name" value="Peptidase_S8/S53_dom_sf"/>
</dbReference>
<keyword evidence="7" id="KW-0812">Transmembrane</keyword>
<keyword evidence="2 5" id="KW-0645">Protease</keyword>
<feature type="signal peptide" evidence="8">
    <location>
        <begin position="1"/>
        <end position="38"/>
    </location>
</feature>
<dbReference type="PANTHER" id="PTHR43806:SF11">
    <property type="entry name" value="CEREVISIN-RELATED"/>
    <property type="match status" value="1"/>
</dbReference>
<proteinExistence type="inferred from homology"/>
<sequence length="533" mass="56188">MVQDRNYGKLLAKVALRSSLCLALAGSLVMGSLGETWAQYPGATPPPPSNDIHRPKGNRGSNAAGAAIGLGVGIILGIAAEKARQRARARKDPPVYGSPPPSAGRNGPKYKKPKKPRRVRKTKRPRKARIVRVALPEMIRLGRPKPGTYRIGFKPLMSKKHFVVALKPGISQKEVSEFLQQYDLRRLAQIRLGLLDQIYLKLAYPKGMKPAELAKLGSDPRLQKAQPSYLYYPAQTSAASKGVAEEELPDGLQYAFDKLNLTAQTIAQRGKGVTLAVIDSGISSSHPALVDKVSGRFTAFAKKSAKLDTHHGTAVASIIAARQGMRGVASEVKLLSAQVFATSEEGYVTADSYDIARGIDWAIANGANILNLSFAGDQDPLIKAVLEKASERGVIAIAAAGNEGVGAPAAYPAAYDNVIAVTATDADDGLYDFANRGGHVEIAAPGVDVLVASGEEGYALESGTSMAAAYISGSVALMLERVQGLSPDKIKEYLAIAARDLGDAGRDPDFGHGLLDAGKAVSDLASSSNGDSS</sequence>
<evidence type="ECO:0000313" key="11">
    <source>
        <dbReference type="Proteomes" id="UP000219439"/>
    </source>
</evidence>
<reference evidence="10 11" key="1">
    <citation type="submission" date="2017-09" db="EMBL/GenBank/DDBJ databases">
        <authorList>
            <person name="Ehlers B."/>
            <person name="Leendertz F.H."/>
        </authorList>
    </citation>
    <scope>NUCLEOTIDE SEQUENCE [LARGE SCALE GENOMIC DNA]</scope>
    <source>
        <strain evidence="10 11">DSM 18289</strain>
    </source>
</reference>
<comment type="similarity">
    <text evidence="1 5">Belongs to the peptidase S8 family.</text>
</comment>
<feature type="compositionally biased region" description="Basic residues" evidence="6">
    <location>
        <begin position="108"/>
        <end position="127"/>
    </location>
</feature>
<dbReference type="InterPro" id="IPR015500">
    <property type="entry name" value="Peptidase_S8_subtilisin-rel"/>
</dbReference>
<dbReference type="PRINTS" id="PR00723">
    <property type="entry name" value="SUBTILISIN"/>
</dbReference>
<dbReference type="RefSeq" id="WP_170955997.1">
    <property type="nucleotide sequence ID" value="NZ_OBEL01000001.1"/>
</dbReference>
<keyword evidence="4 5" id="KW-0720">Serine protease</keyword>
<evidence type="ECO:0000256" key="6">
    <source>
        <dbReference type="SAM" id="MobiDB-lite"/>
    </source>
</evidence>
<feature type="region of interest" description="Disordered" evidence="6">
    <location>
        <begin position="40"/>
        <end position="60"/>
    </location>
</feature>
<keyword evidence="11" id="KW-1185">Reference proteome</keyword>
<dbReference type="GO" id="GO:0004252">
    <property type="term" value="F:serine-type endopeptidase activity"/>
    <property type="evidence" value="ECO:0007669"/>
    <property type="project" value="UniProtKB-UniRule"/>
</dbReference>
<organism evidence="10 11">
    <name type="scientific">Cohaesibacter gelatinilyticus</name>
    <dbReference type="NCBI Taxonomy" id="372072"/>
    <lineage>
        <taxon>Bacteria</taxon>
        <taxon>Pseudomonadati</taxon>
        <taxon>Pseudomonadota</taxon>
        <taxon>Alphaproteobacteria</taxon>
        <taxon>Hyphomicrobiales</taxon>
        <taxon>Cohaesibacteraceae</taxon>
    </lineage>
</organism>
<keyword evidence="7" id="KW-0472">Membrane</keyword>
<feature type="active site" description="Charge relay system" evidence="5">
    <location>
        <position position="465"/>
    </location>
</feature>
<dbReference type="InterPro" id="IPR050131">
    <property type="entry name" value="Peptidase_S8_subtilisin-like"/>
</dbReference>
<dbReference type="EMBL" id="OBEL01000001">
    <property type="protein sequence ID" value="SNZ08518.1"/>
    <property type="molecule type" value="Genomic_DNA"/>
</dbReference>
<dbReference type="SUPFAM" id="SSF52743">
    <property type="entry name" value="Subtilisin-like"/>
    <property type="match status" value="1"/>
</dbReference>
<keyword evidence="7" id="KW-1133">Transmembrane helix</keyword>
<feature type="domain" description="Peptidase S8/S53" evidence="9">
    <location>
        <begin position="270"/>
        <end position="513"/>
    </location>
</feature>
<dbReference type="PANTHER" id="PTHR43806">
    <property type="entry name" value="PEPTIDASE S8"/>
    <property type="match status" value="1"/>
</dbReference>
<evidence type="ECO:0000256" key="4">
    <source>
        <dbReference type="ARBA" id="ARBA00022825"/>
    </source>
</evidence>
<evidence type="ECO:0000256" key="1">
    <source>
        <dbReference type="ARBA" id="ARBA00011073"/>
    </source>
</evidence>
<feature type="active site" description="Charge relay system" evidence="5">
    <location>
        <position position="311"/>
    </location>
</feature>
<protein>
    <submittedName>
        <fullName evidence="10">Subtilase family protein</fullName>
    </submittedName>
</protein>
<name>A0A285NGW7_9HYPH</name>
<dbReference type="PROSITE" id="PS51892">
    <property type="entry name" value="SUBTILASE"/>
    <property type="match status" value="1"/>
</dbReference>
<evidence type="ECO:0000256" key="7">
    <source>
        <dbReference type="SAM" id="Phobius"/>
    </source>
</evidence>
<dbReference type="Proteomes" id="UP000219439">
    <property type="component" value="Unassembled WGS sequence"/>
</dbReference>
<dbReference type="GO" id="GO:0006508">
    <property type="term" value="P:proteolysis"/>
    <property type="evidence" value="ECO:0007669"/>
    <property type="project" value="UniProtKB-KW"/>
</dbReference>
<evidence type="ECO:0000256" key="8">
    <source>
        <dbReference type="SAM" id="SignalP"/>
    </source>
</evidence>
<dbReference type="Gene3D" id="3.40.50.200">
    <property type="entry name" value="Peptidase S8/S53 domain"/>
    <property type="match status" value="1"/>
</dbReference>
<evidence type="ECO:0000256" key="5">
    <source>
        <dbReference type="PROSITE-ProRule" id="PRU01240"/>
    </source>
</evidence>
<evidence type="ECO:0000259" key="9">
    <source>
        <dbReference type="Pfam" id="PF00082"/>
    </source>
</evidence>
<evidence type="ECO:0000256" key="3">
    <source>
        <dbReference type="ARBA" id="ARBA00022801"/>
    </source>
</evidence>
<dbReference type="PROSITE" id="PS00137">
    <property type="entry name" value="SUBTILASE_HIS"/>
    <property type="match status" value="1"/>
</dbReference>
<feature type="chain" id="PRO_5013035482" evidence="8">
    <location>
        <begin position="39"/>
        <end position="533"/>
    </location>
</feature>
<evidence type="ECO:0000256" key="2">
    <source>
        <dbReference type="ARBA" id="ARBA00022670"/>
    </source>
</evidence>
<keyword evidence="3 5" id="KW-0378">Hydrolase</keyword>
<feature type="region of interest" description="Disordered" evidence="6">
    <location>
        <begin position="86"/>
        <end position="127"/>
    </location>
</feature>
<feature type="active site" description="Charge relay system" evidence="5">
    <location>
        <position position="279"/>
    </location>
</feature>
<accession>A0A285NGW7</accession>
<dbReference type="InterPro" id="IPR000209">
    <property type="entry name" value="Peptidase_S8/S53_dom"/>
</dbReference>
<evidence type="ECO:0000313" key="10">
    <source>
        <dbReference type="EMBL" id="SNZ08518.1"/>
    </source>
</evidence>
<dbReference type="Pfam" id="PF00082">
    <property type="entry name" value="Peptidase_S8"/>
    <property type="match status" value="1"/>
</dbReference>
<dbReference type="CDD" id="cd05561">
    <property type="entry name" value="Peptidases_S8_4"/>
    <property type="match status" value="1"/>
</dbReference>
<dbReference type="AlphaFoldDB" id="A0A285NGW7"/>
<gene>
    <name evidence="10" type="ORF">SAMN06265368_1714</name>
</gene>
<dbReference type="InterPro" id="IPR022398">
    <property type="entry name" value="Peptidase_S8_His-AS"/>
</dbReference>
<keyword evidence="8" id="KW-0732">Signal</keyword>
<feature type="transmembrane region" description="Helical" evidence="7">
    <location>
        <begin position="62"/>
        <end position="80"/>
    </location>
</feature>